<protein>
    <submittedName>
        <fullName evidence="1">Uncharacterized protein</fullName>
    </submittedName>
</protein>
<name>A0ACB9FXC3_9ASTR</name>
<gene>
    <name evidence="1" type="ORF">L1987_45609</name>
</gene>
<dbReference type="EMBL" id="CM042032">
    <property type="protein sequence ID" value="KAI3775853.1"/>
    <property type="molecule type" value="Genomic_DNA"/>
</dbReference>
<evidence type="ECO:0000313" key="2">
    <source>
        <dbReference type="Proteomes" id="UP001056120"/>
    </source>
</evidence>
<reference evidence="2" key="1">
    <citation type="journal article" date="2022" name="Mol. Ecol. Resour.">
        <title>The genomes of chicory, endive, great burdock and yacon provide insights into Asteraceae palaeo-polyploidization history and plant inulin production.</title>
        <authorList>
            <person name="Fan W."/>
            <person name="Wang S."/>
            <person name="Wang H."/>
            <person name="Wang A."/>
            <person name="Jiang F."/>
            <person name="Liu H."/>
            <person name="Zhao H."/>
            <person name="Xu D."/>
            <person name="Zhang Y."/>
        </authorList>
    </citation>
    <scope>NUCLEOTIDE SEQUENCE [LARGE SCALE GENOMIC DNA]</scope>
    <source>
        <strain evidence="2">cv. Yunnan</strain>
    </source>
</reference>
<keyword evidence="2" id="KW-1185">Reference proteome</keyword>
<sequence length="86" mass="10125">MAYSLFYHTTVPEVHVKQMLRMIISSLYLSRRVLRGLAIEREWERYVVSEWSDFMHFNQISEVDSCSFTFSISEGTLILNSVSKQV</sequence>
<evidence type="ECO:0000313" key="1">
    <source>
        <dbReference type="EMBL" id="KAI3775853.1"/>
    </source>
</evidence>
<accession>A0ACB9FXC3</accession>
<reference evidence="1 2" key="2">
    <citation type="journal article" date="2022" name="Mol. Ecol. Resour.">
        <title>The genomes of chicory, endive, great burdock and yacon provide insights into Asteraceae paleo-polyploidization history and plant inulin production.</title>
        <authorList>
            <person name="Fan W."/>
            <person name="Wang S."/>
            <person name="Wang H."/>
            <person name="Wang A."/>
            <person name="Jiang F."/>
            <person name="Liu H."/>
            <person name="Zhao H."/>
            <person name="Xu D."/>
            <person name="Zhang Y."/>
        </authorList>
    </citation>
    <scope>NUCLEOTIDE SEQUENCE [LARGE SCALE GENOMIC DNA]</scope>
    <source>
        <strain evidence="2">cv. Yunnan</strain>
        <tissue evidence="1">Leaves</tissue>
    </source>
</reference>
<comment type="caution">
    <text evidence="1">The sequence shown here is derived from an EMBL/GenBank/DDBJ whole genome shotgun (WGS) entry which is preliminary data.</text>
</comment>
<dbReference type="Proteomes" id="UP001056120">
    <property type="component" value="Linkage Group LG15"/>
</dbReference>
<organism evidence="1 2">
    <name type="scientific">Smallanthus sonchifolius</name>
    <dbReference type="NCBI Taxonomy" id="185202"/>
    <lineage>
        <taxon>Eukaryota</taxon>
        <taxon>Viridiplantae</taxon>
        <taxon>Streptophyta</taxon>
        <taxon>Embryophyta</taxon>
        <taxon>Tracheophyta</taxon>
        <taxon>Spermatophyta</taxon>
        <taxon>Magnoliopsida</taxon>
        <taxon>eudicotyledons</taxon>
        <taxon>Gunneridae</taxon>
        <taxon>Pentapetalae</taxon>
        <taxon>asterids</taxon>
        <taxon>campanulids</taxon>
        <taxon>Asterales</taxon>
        <taxon>Asteraceae</taxon>
        <taxon>Asteroideae</taxon>
        <taxon>Heliantheae alliance</taxon>
        <taxon>Millerieae</taxon>
        <taxon>Smallanthus</taxon>
    </lineage>
</organism>
<proteinExistence type="predicted"/>